<dbReference type="Proteomes" id="UP001164746">
    <property type="component" value="Chromosome 7"/>
</dbReference>
<proteinExistence type="predicted"/>
<evidence type="ECO:0000313" key="2">
    <source>
        <dbReference type="Proteomes" id="UP001164746"/>
    </source>
</evidence>
<gene>
    <name evidence="1" type="ORF">MAR_035799</name>
</gene>
<name>A0ABY7EL62_MYAAR</name>
<protein>
    <submittedName>
        <fullName evidence="1">Uncharacterized protein</fullName>
    </submittedName>
</protein>
<sequence>MFIVDPHPDRVEYQVYYSSQCSDITMDLLNVHYKDLMKAEKYGDILKTRQRNTACWRKVNLTSETIPKHVIRAIMFWNIYMELYADELYRNATRI</sequence>
<reference evidence="1" key="1">
    <citation type="submission" date="2022-11" db="EMBL/GenBank/DDBJ databases">
        <title>Centuries of genome instability and evolution in soft-shell clam transmissible cancer (bioRxiv).</title>
        <authorList>
            <person name="Hart S.F.M."/>
            <person name="Yonemitsu M.A."/>
            <person name="Giersch R.M."/>
            <person name="Beal B.F."/>
            <person name="Arriagada G."/>
            <person name="Davis B.W."/>
            <person name="Ostrander E.A."/>
            <person name="Goff S.P."/>
            <person name="Metzger M.J."/>
        </authorList>
    </citation>
    <scope>NUCLEOTIDE SEQUENCE</scope>
    <source>
        <strain evidence="1">MELC-2E11</strain>
        <tissue evidence="1">Siphon/mantle</tissue>
    </source>
</reference>
<evidence type="ECO:0000313" key="1">
    <source>
        <dbReference type="EMBL" id="WAR10723.1"/>
    </source>
</evidence>
<keyword evidence="2" id="KW-1185">Reference proteome</keyword>
<dbReference type="EMBL" id="CP111018">
    <property type="protein sequence ID" value="WAR10723.1"/>
    <property type="molecule type" value="Genomic_DNA"/>
</dbReference>
<accession>A0ABY7EL62</accession>
<organism evidence="1 2">
    <name type="scientific">Mya arenaria</name>
    <name type="common">Soft-shell clam</name>
    <dbReference type="NCBI Taxonomy" id="6604"/>
    <lineage>
        <taxon>Eukaryota</taxon>
        <taxon>Metazoa</taxon>
        <taxon>Spiralia</taxon>
        <taxon>Lophotrochozoa</taxon>
        <taxon>Mollusca</taxon>
        <taxon>Bivalvia</taxon>
        <taxon>Autobranchia</taxon>
        <taxon>Heteroconchia</taxon>
        <taxon>Euheterodonta</taxon>
        <taxon>Imparidentia</taxon>
        <taxon>Neoheterodontei</taxon>
        <taxon>Myida</taxon>
        <taxon>Myoidea</taxon>
        <taxon>Myidae</taxon>
        <taxon>Mya</taxon>
    </lineage>
</organism>